<name>A0A1R3KS88_9ROSI</name>
<keyword evidence="2" id="KW-1185">Reference proteome</keyword>
<evidence type="ECO:0000313" key="2">
    <source>
        <dbReference type="Proteomes" id="UP000187203"/>
    </source>
</evidence>
<proteinExistence type="predicted"/>
<evidence type="ECO:0000313" key="1">
    <source>
        <dbReference type="EMBL" id="OMP09962.1"/>
    </source>
</evidence>
<organism evidence="1 2">
    <name type="scientific">Corchorus olitorius</name>
    <dbReference type="NCBI Taxonomy" id="93759"/>
    <lineage>
        <taxon>Eukaryota</taxon>
        <taxon>Viridiplantae</taxon>
        <taxon>Streptophyta</taxon>
        <taxon>Embryophyta</taxon>
        <taxon>Tracheophyta</taxon>
        <taxon>Spermatophyta</taxon>
        <taxon>Magnoliopsida</taxon>
        <taxon>eudicotyledons</taxon>
        <taxon>Gunneridae</taxon>
        <taxon>Pentapetalae</taxon>
        <taxon>rosids</taxon>
        <taxon>malvids</taxon>
        <taxon>Malvales</taxon>
        <taxon>Malvaceae</taxon>
        <taxon>Grewioideae</taxon>
        <taxon>Apeibeae</taxon>
        <taxon>Corchorus</taxon>
    </lineage>
</organism>
<protein>
    <submittedName>
        <fullName evidence="1">Uncharacterized protein</fullName>
    </submittedName>
</protein>
<sequence>MYVHDLFTAPTIVLHLPLLVKLARPDGLCSFSSTFMLNWHLYVHDPNLLVICNLFDVVDLQPCIRPGLVFQLLPASSWQPLNFKASHISFPRTWPPLKIKRNAVKGIGMNQASRVTLYLAWSALMDFMGQ</sequence>
<dbReference type="EMBL" id="AWUE01012096">
    <property type="protein sequence ID" value="OMP09962.1"/>
    <property type="molecule type" value="Genomic_DNA"/>
</dbReference>
<gene>
    <name evidence="1" type="ORF">COLO4_04966</name>
</gene>
<dbReference type="AlphaFoldDB" id="A0A1R3KS88"/>
<comment type="caution">
    <text evidence="1">The sequence shown here is derived from an EMBL/GenBank/DDBJ whole genome shotgun (WGS) entry which is preliminary data.</text>
</comment>
<reference evidence="2" key="1">
    <citation type="submission" date="2013-09" db="EMBL/GenBank/DDBJ databases">
        <title>Corchorus olitorius genome sequencing.</title>
        <authorList>
            <person name="Alam M."/>
            <person name="Haque M.S."/>
            <person name="Islam M.S."/>
            <person name="Emdad E.M."/>
            <person name="Islam M.M."/>
            <person name="Ahmed B."/>
            <person name="Halim A."/>
            <person name="Hossen Q.M.M."/>
            <person name="Hossain M.Z."/>
            <person name="Ahmed R."/>
            <person name="Khan M.M."/>
            <person name="Islam R."/>
            <person name="Rashid M.M."/>
            <person name="Khan S.A."/>
            <person name="Rahman M.S."/>
            <person name="Alam M."/>
            <person name="Yahiya A.S."/>
            <person name="Khan M.S."/>
            <person name="Azam M.S."/>
            <person name="Haque T."/>
            <person name="Lashkar M.Z.H."/>
            <person name="Akhand A.I."/>
            <person name="Morshed G."/>
            <person name="Roy S."/>
            <person name="Uddin K.S."/>
            <person name="Rabeya T."/>
            <person name="Hossain A.S."/>
            <person name="Chowdhury A."/>
            <person name="Snigdha A.R."/>
            <person name="Mortoza M.S."/>
            <person name="Matin S.A."/>
            <person name="Hoque S.M.E."/>
            <person name="Islam M.K."/>
            <person name="Roy D.K."/>
            <person name="Haider R."/>
            <person name="Moosa M.M."/>
            <person name="Elias S.M."/>
            <person name="Hasan A.M."/>
            <person name="Jahan S."/>
            <person name="Shafiuddin M."/>
            <person name="Mahmood N."/>
            <person name="Shommy N.S."/>
        </authorList>
    </citation>
    <scope>NUCLEOTIDE SEQUENCE [LARGE SCALE GENOMIC DNA]</scope>
    <source>
        <strain evidence="2">cv. O-4</strain>
    </source>
</reference>
<dbReference type="Proteomes" id="UP000187203">
    <property type="component" value="Unassembled WGS sequence"/>
</dbReference>
<accession>A0A1R3KS88</accession>